<feature type="transmembrane region" description="Helical" evidence="17">
    <location>
        <begin position="15"/>
        <end position="38"/>
    </location>
</feature>
<dbReference type="GO" id="GO:0032977">
    <property type="term" value="F:membrane insertase activity"/>
    <property type="evidence" value="ECO:0007669"/>
    <property type="project" value="InterPro"/>
</dbReference>
<keyword evidence="6 16" id="KW-0812">Transmembrane</keyword>
<dbReference type="GO" id="GO:0051205">
    <property type="term" value="P:protein insertion into membrane"/>
    <property type="evidence" value="ECO:0007669"/>
    <property type="project" value="TreeGrafter"/>
</dbReference>
<reference evidence="19" key="1">
    <citation type="submission" date="2023-07" db="EMBL/GenBank/DDBJ databases">
        <title>Between Cages and Wild: Unraveling the Impact of Captivity on Animal Microbiomes and Antimicrobial Resistance.</title>
        <authorList>
            <person name="Schmartz G.P."/>
            <person name="Rehner J."/>
            <person name="Schuff M.J."/>
            <person name="Becker S.L."/>
            <person name="Kravczyk M."/>
            <person name="Gurevich A."/>
            <person name="Francke R."/>
            <person name="Mueller R."/>
            <person name="Keller V."/>
            <person name="Keller A."/>
        </authorList>
    </citation>
    <scope>NUCLEOTIDE SEQUENCE</scope>
    <source>
        <strain evidence="19">S12M_St_49</strain>
    </source>
</reference>
<comment type="function">
    <text evidence="11">Required for the insertion and/or proper folding and/or complex formation of integral membrane proteins into the membrane. Involved in integration of membrane proteins that insert both dependently and independently of the Sec translocase complex, as well as at least some lipoproteins. Aids folding of multispanning membrane proteins.</text>
</comment>
<dbReference type="Proteomes" id="UP001168575">
    <property type="component" value="Unassembled WGS sequence"/>
</dbReference>
<evidence type="ECO:0000256" key="11">
    <source>
        <dbReference type="ARBA" id="ARBA00025034"/>
    </source>
</evidence>
<protein>
    <recommendedName>
        <fullName evidence="3">Membrane protein insertase YidC</fullName>
    </recommendedName>
    <alternativeName>
        <fullName evidence="15">Foldase YidC</fullName>
    </alternativeName>
    <alternativeName>
        <fullName evidence="14">Membrane integrase YidC</fullName>
    </alternativeName>
    <alternativeName>
        <fullName evidence="13">Membrane protein YidC</fullName>
    </alternativeName>
</protein>
<evidence type="ECO:0000313" key="20">
    <source>
        <dbReference type="Proteomes" id="UP001168575"/>
    </source>
</evidence>
<keyword evidence="9 17" id="KW-0472">Membrane</keyword>
<evidence type="ECO:0000256" key="2">
    <source>
        <dbReference type="ARBA" id="ARBA00010527"/>
    </source>
</evidence>
<evidence type="ECO:0000256" key="8">
    <source>
        <dbReference type="ARBA" id="ARBA00022989"/>
    </source>
</evidence>
<comment type="similarity">
    <text evidence="2">Belongs to the OXA1/ALB3/YidC family. Type 1 subfamily.</text>
</comment>
<evidence type="ECO:0000256" key="14">
    <source>
        <dbReference type="ARBA" id="ARBA00033245"/>
    </source>
</evidence>
<evidence type="ECO:0000256" key="9">
    <source>
        <dbReference type="ARBA" id="ARBA00023136"/>
    </source>
</evidence>
<evidence type="ECO:0000256" key="15">
    <source>
        <dbReference type="ARBA" id="ARBA00033342"/>
    </source>
</evidence>
<organism evidence="19 20">
    <name type="scientific">Phoenicibacter congonensis</name>
    <dbReference type="NCBI Taxonomy" id="1944646"/>
    <lineage>
        <taxon>Bacteria</taxon>
        <taxon>Bacillati</taxon>
        <taxon>Actinomycetota</taxon>
        <taxon>Coriobacteriia</taxon>
        <taxon>Eggerthellales</taxon>
        <taxon>Eggerthellaceae</taxon>
        <taxon>Phoenicibacter</taxon>
    </lineage>
</organism>
<evidence type="ECO:0000256" key="13">
    <source>
        <dbReference type="ARBA" id="ARBA00031538"/>
    </source>
</evidence>
<proteinExistence type="inferred from homology"/>
<evidence type="ECO:0000256" key="6">
    <source>
        <dbReference type="ARBA" id="ARBA00022692"/>
    </source>
</evidence>
<dbReference type="InterPro" id="IPR001708">
    <property type="entry name" value="YidC/ALB3/OXA1/COX18"/>
</dbReference>
<dbReference type="NCBIfam" id="TIGR03592">
    <property type="entry name" value="yidC_oxa1_cterm"/>
    <property type="match status" value="1"/>
</dbReference>
<evidence type="ECO:0000256" key="10">
    <source>
        <dbReference type="ARBA" id="ARBA00023186"/>
    </source>
</evidence>
<comment type="subcellular location">
    <subcellularLocation>
        <location evidence="1">Cell membrane</location>
        <topology evidence="1">Multi-pass membrane protein</topology>
    </subcellularLocation>
    <subcellularLocation>
        <location evidence="16">Membrane</location>
        <topology evidence="16">Multi-pass membrane protein</topology>
    </subcellularLocation>
</comment>
<evidence type="ECO:0000256" key="17">
    <source>
        <dbReference type="SAM" id="Phobius"/>
    </source>
</evidence>
<evidence type="ECO:0000313" key="19">
    <source>
        <dbReference type="EMBL" id="MDO4841122.1"/>
    </source>
</evidence>
<feature type="transmembrane region" description="Helical" evidence="17">
    <location>
        <begin position="86"/>
        <end position="109"/>
    </location>
</feature>
<feature type="domain" description="Membrane insertase YidC/Oxa/ALB C-terminal" evidence="18">
    <location>
        <begin position="23"/>
        <end position="222"/>
    </location>
</feature>
<evidence type="ECO:0000256" key="3">
    <source>
        <dbReference type="ARBA" id="ARBA00015325"/>
    </source>
</evidence>
<keyword evidence="5" id="KW-1003">Cell membrane</keyword>
<dbReference type="Pfam" id="PF02096">
    <property type="entry name" value="60KD_IMP"/>
    <property type="match status" value="1"/>
</dbReference>
<dbReference type="InterPro" id="IPR047196">
    <property type="entry name" value="YidC_ALB_C"/>
</dbReference>
<keyword evidence="8 17" id="KW-1133">Transmembrane helix</keyword>
<evidence type="ECO:0000256" key="12">
    <source>
        <dbReference type="ARBA" id="ARBA00026028"/>
    </source>
</evidence>
<dbReference type="PANTHER" id="PTHR12428">
    <property type="entry name" value="OXA1"/>
    <property type="match status" value="1"/>
</dbReference>
<dbReference type="AlphaFoldDB" id="A0AA43UAQ4"/>
<comment type="subunit">
    <text evidence="12">Interacts with the Sec translocase complex via SecD. Specifically interacts with transmembrane segments of nascent integral membrane proteins during membrane integration.</text>
</comment>
<dbReference type="InterPro" id="IPR028055">
    <property type="entry name" value="YidC/Oxa/ALB_C"/>
</dbReference>
<dbReference type="EMBL" id="JAUMVS010000002">
    <property type="protein sequence ID" value="MDO4841122.1"/>
    <property type="molecule type" value="Genomic_DNA"/>
</dbReference>
<evidence type="ECO:0000259" key="18">
    <source>
        <dbReference type="Pfam" id="PF02096"/>
    </source>
</evidence>
<keyword evidence="10" id="KW-0143">Chaperone</keyword>
<evidence type="ECO:0000256" key="7">
    <source>
        <dbReference type="ARBA" id="ARBA00022927"/>
    </source>
</evidence>
<keyword evidence="20" id="KW-1185">Reference proteome</keyword>
<feature type="transmembrane region" description="Helical" evidence="17">
    <location>
        <begin position="147"/>
        <end position="166"/>
    </location>
</feature>
<evidence type="ECO:0000256" key="5">
    <source>
        <dbReference type="ARBA" id="ARBA00022475"/>
    </source>
</evidence>
<evidence type="ECO:0000256" key="1">
    <source>
        <dbReference type="ARBA" id="ARBA00004651"/>
    </source>
</evidence>
<keyword evidence="4" id="KW-0813">Transport</keyword>
<gene>
    <name evidence="19" type="ORF">Q3982_00385</name>
</gene>
<comment type="caution">
    <text evidence="19">The sequence shown here is derived from an EMBL/GenBank/DDBJ whole genome shotgun (WGS) entry which is preliminary data.</text>
</comment>
<name>A0AA43UAQ4_9ACTN</name>
<sequence>MWEAILQGIFGLVQFFYNICGDWGLSIIIITIIFRLLVAPLMHKQAKSSYTMQKIQPKMNEIQEKYKNDQVRLSQEMQKIYAEAHFNPLAGCVPMLIQMPIFIALFQVLRNIQNYITGDTSHICFYQIVPDLVKNPSQAFGEGVLQFLPYLILIIIFAGATFFPMVQQQLKNKDNPQGRQTLIMAAVMSVMMVFIAWTSPAGVLLFWGVSSLIGIAQNQFTMSRCRRQDAQKEEEYLENAHPYDVDVTRKVKKARPKKKSK</sequence>
<accession>A0AA43UAQ4</accession>
<keyword evidence="7" id="KW-0653">Protein transport</keyword>
<evidence type="ECO:0000256" key="16">
    <source>
        <dbReference type="RuleBase" id="RU003945"/>
    </source>
</evidence>
<dbReference type="CDD" id="cd20070">
    <property type="entry name" value="5TM_YidC_Alb3"/>
    <property type="match status" value="1"/>
</dbReference>
<dbReference type="GO" id="GO:0005886">
    <property type="term" value="C:plasma membrane"/>
    <property type="evidence" value="ECO:0007669"/>
    <property type="project" value="UniProtKB-SubCell"/>
</dbReference>
<evidence type="ECO:0000256" key="4">
    <source>
        <dbReference type="ARBA" id="ARBA00022448"/>
    </source>
</evidence>
<dbReference type="PANTHER" id="PTHR12428:SF65">
    <property type="entry name" value="CYTOCHROME C OXIDASE ASSEMBLY PROTEIN COX18, MITOCHONDRIAL"/>
    <property type="match status" value="1"/>
</dbReference>
<dbReference type="GO" id="GO:0015031">
    <property type="term" value="P:protein transport"/>
    <property type="evidence" value="ECO:0007669"/>
    <property type="project" value="UniProtKB-KW"/>
</dbReference>